<feature type="region of interest" description="Disordered" evidence="1">
    <location>
        <begin position="40"/>
        <end position="62"/>
    </location>
</feature>
<name>A0AA35RKZ2_GEOBA</name>
<accession>A0AA35RKZ2</accession>
<keyword evidence="2" id="KW-0472">Membrane</keyword>
<dbReference type="EMBL" id="CASHTH010001185">
    <property type="protein sequence ID" value="CAI8012496.1"/>
    <property type="molecule type" value="Genomic_DNA"/>
</dbReference>
<organism evidence="3 4">
    <name type="scientific">Geodia barretti</name>
    <name type="common">Barrett's horny sponge</name>
    <dbReference type="NCBI Taxonomy" id="519541"/>
    <lineage>
        <taxon>Eukaryota</taxon>
        <taxon>Metazoa</taxon>
        <taxon>Porifera</taxon>
        <taxon>Demospongiae</taxon>
        <taxon>Heteroscleromorpha</taxon>
        <taxon>Tetractinellida</taxon>
        <taxon>Astrophorina</taxon>
        <taxon>Geodiidae</taxon>
        <taxon>Geodia</taxon>
    </lineage>
</organism>
<keyword evidence="2" id="KW-0812">Transmembrane</keyword>
<evidence type="ECO:0000256" key="2">
    <source>
        <dbReference type="SAM" id="Phobius"/>
    </source>
</evidence>
<keyword evidence="2" id="KW-1133">Transmembrane helix</keyword>
<proteinExistence type="predicted"/>
<sequence>SFIYGVENDENYEVRVAILVEVSPLKLNRSQWTDWVGVNDTKSQGGEVQPTTEKGEVKPTNNRGDGADVDVIVAAVLLPLTVLLVSMLLFTTCLCFCCSRSKQSYSVQKEEFSESVEEKHVTSTDV</sequence>
<keyword evidence="4" id="KW-1185">Reference proteome</keyword>
<feature type="transmembrane region" description="Helical" evidence="2">
    <location>
        <begin position="71"/>
        <end position="99"/>
    </location>
</feature>
<evidence type="ECO:0000313" key="4">
    <source>
        <dbReference type="Proteomes" id="UP001174909"/>
    </source>
</evidence>
<feature type="compositionally biased region" description="Polar residues" evidence="1">
    <location>
        <begin position="40"/>
        <end position="52"/>
    </location>
</feature>
<evidence type="ECO:0000313" key="3">
    <source>
        <dbReference type="EMBL" id="CAI8012496.1"/>
    </source>
</evidence>
<reference evidence="3" key="1">
    <citation type="submission" date="2023-03" db="EMBL/GenBank/DDBJ databases">
        <authorList>
            <person name="Steffen K."/>
            <person name="Cardenas P."/>
        </authorList>
    </citation>
    <scope>NUCLEOTIDE SEQUENCE</scope>
</reference>
<gene>
    <name evidence="3" type="ORF">GBAR_LOCUS8021</name>
</gene>
<dbReference type="AlphaFoldDB" id="A0AA35RKZ2"/>
<dbReference type="Proteomes" id="UP001174909">
    <property type="component" value="Unassembled WGS sequence"/>
</dbReference>
<protein>
    <submittedName>
        <fullName evidence="3">Uncharacterized protein</fullName>
    </submittedName>
</protein>
<feature type="non-terminal residue" evidence="3">
    <location>
        <position position="1"/>
    </location>
</feature>
<evidence type="ECO:0000256" key="1">
    <source>
        <dbReference type="SAM" id="MobiDB-lite"/>
    </source>
</evidence>
<comment type="caution">
    <text evidence="3">The sequence shown here is derived from an EMBL/GenBank/DDBJ whole genome shotgun (WGS) entry which is preliminary data.</text>
</comment>